<evidence type="ECO:0000256" key="1">
    <source>
        <dbReference type="SAM" id="MobiDB-lite"/>
    </source>
</evidence>
<organism evidence="2 3">
    <name type="scientific">Rhizodiscina lignyota</name>
    <dbReference type="NCBI Taxonomy" id="1504668"/>
    <lineage>
        <taxon>Eukaryota</taxon>
        <taxon>Fungi</taxon>
        <taxon>Dikarya</taxon>
        <taxon>Ascomycota</taxon>
        <taxon>Pezizomycotina</taxon>
        <taxon>Dothideomycetes</taxon>
        <taxon>Pleosporomycetidae</taxon>
        <taxon>Aulographales</taxon>
        <taxon>Rhizodiscinaceae</taxon>
        <taxon>Rhizodiscina</taxon>
    </lineage>
</organism>
<dbReference type="EMBL" id="ML978126">
    <property type="protein sequence ID" value="KAF2098497.1"/>
    <property type="molecule type" value="Genomic_DNA"/>
</dbReference>
<comment type="caution">
    <text evidence="2">The sequence shown here is derived from an EMBL/GenBank/DDBJ whole genome shotgun (WGS) entry which is preliminary data.</text>
</comment>
<dbReference type="PANTHER" id="PTHR35392">
    <property type="entry name" value="ZN(II)2CYS6 TRANSCRIPTION FACTOR (EUROFUNG)-RELATED-RELATED"/>
    <property type="match status" value="1"/>
</dbReference>
<feature type="compositionally biased region" description="Polar residues" evidence="1">
    <location>
        <begin position="58"/>
        <end position="76"/>
    </location>
</feature>
<feature type="region of interest" description="Disordered" evidence="1">
    <location>
        <begin position="55"/>
        <end position="87"/>
    </location>
</feature>
<sequence>MRIDTHSNEREHDVRSLLSAGSFEEICGASPSSYVNLNFDDLDLTPNSSDIMRDWQLIPSSPHSPYNNPRSVSGESSHSRHDATQRAPRTFSIQSSMSSAVHSGGQMLSPFTSSPEDRFTSHTLFTVPPAQPSSMDQQTLADMFAFTTAQVQLQPLNTTAPAYPSTAPRHAGPRYPSQMGYNVSNDTLSLQDSWAGQASRAPFSADAGALLFAPEYPSFDNPFAHYAAQPSTGPVGTEQSISPGTRDSPMNQPQWPVPVPSYAGSFADEQPSYNPDLLTIHTGGFELERTMSFPRSLGSSDIGPSRPHADPSDDVGTAHRLPQKSITPPVVIKQEEAPATTISRNRQYRFEPYAPSATAPTPSRPHGPQRPPQNRRVGGRQLGHKFDSEKANKIKERREDGACWVCSLQRDECSGGDICQRCHRRSSRPHADVTLGCDRTKLQDLKDIFVPKIITAMYEKKAVEDFARAHIGYWHKKAIIVPCKLIWGFAPIEVEMYEFAPRDEVIRHSVLGVSDWVTNTSDIEKMLSPPLGMEMINGHDSQKFNQEVDDIVNNWLHIFVPRFYSKSEDEFPKRLLSLMADFCRSPAEEVCHTPSSTTDEYPISGVFPLQTVSPSTSADHPQTKLLRDVFRLLIVTYCLSHAVTIAESRRMNTLSQMQCANKHMYQKHCGPKLANRQLKHIFSTLRDRLMERILKQLSQYLKSSRRHERWTAAFCAILGLAVAHEQSQQLIHLILATEVDEGNISPHEAKRVGEQACEVIDERFDFIAKLFRLKYHQKFNPLRDRTKPGMREQLGERAFDFINAVANVTAAKGEFLRERARERISSDNQLKYTARLQASFLLSFWPPT</sequence>
<feature type="region of interest" description="Disordered" evidence="1">
    <location>
        <begin position="223"/>
        <end position="253"/>
    </location>
</feature>
<feature type="compositionally biased region" description="Pro residues" evidence="1">
    <location>
        <begin position="362"/>
        <end position="371"/>
    </location>
</feature>
<evidence type="ECO:0000313" key="2">
    <source>
        <dbReference type="EMBL" id="KAF2098497.1"/>
    </source>
</evidence>
<dbReference type="AlphaFoldDB" id="A0A9P4IF40"/>
<evidence type="ECO:0000313" key="3">
    <source>
        <dbReference type="Proteomes" id="UP000799772"/>
    </source>
</evidence>
<reference evidence="2" key="1">
    <citation type="journal article" date="2020" name="Stud. Mycol.">
        <title>101 Dothideomycetes genomes: a test case for predicting lifestyles and emergence of pathogens.</title>
        <authorList>
            <person name="Haridas S."/>
            <person name="Albert R."/>
            <person name="Binder M."/>
            <person name="Bloem J."/>
            <person name="Labutti K."/>
            <person name="Salamov A."/>
            <person name="Andreopoulos B."/>
            <person name="Baker S."/>
            <person name="Barry K."/>
            <person name="Bills G."/>
            <person name="Bluhm B."/>
            <person name="Cannon C."/>
            <person name="Castanera R."/>
            <person name="Culley D."/>
            <person name="Daum C."/>
            <person name="Ezra D."/>
            <person name="Gonzalez J."/>
            <person name="Henrissat B."/>
            <person name="Kuo A."/>
            <person name="Liang C."/>
            <person name="Lipzen A."/>
            <person name="Lutzoni F."/>
            <person name="Magnuson J."/>
            <person name="Mondo S."/>
            <person name="Nolan M."/>
            <person name="Ohm R."/>
            <person name="Pangilinan J."/>
            <person name="Park H.-J."/>
            <person name="Ramirez L."/>
            <person name="Alfaro M."/>
            <person name="Sun H."/>
            <person name="Tritt A."/>
            <person name="Yoshinaga Y."/>
            <person name="Zwiers L.-H."/>
            <person name="Turgeon B."/>
            <person name="Goodwin S."/>
            <person name="Spatafora J."/>
            <person name="Crous P."/>
            <person name="Grigoriev I."/>
        </authorList>
    </citation>
    <scope>NUCLEOTIDE SEQUENCE</scope>
    <source>
        <strain evidence="2">CBS 133067</strain>
    </source>
</reference>
<dbReference type="OrthoDB" id="4226666at2759"/>
<accession>A0A9P4IF40</accession>
<protein>
    <submittedName>
        <fullName evidence="2">Uncharacterized protein</fullName>
    </submittedName>
</protein>
<name>A0A9P4IF40_9PEZI</name>
<dbReference type="PANTHER" id="PTHR35392:SF1">
    <property type="entry name" value="ZN(II)2CYS6 TRANSCRIPTION FACTOR (EUROFUNG)"/>
    <property type="match status" value="1"/>
</dbReference>
<dbReference type="Proteomes" id="UP000799772">
    <property type="component" value="Unassembled WGS sequence"/>
</dbReference>
<feature type="region of interest" description="Disordered" evidence="1">
    <location>
        <begin position="294"/>
        <end position="384"/>
    </location>
</feature>
<gene>
    <name evidence="2" type="ORF">NA57DRAFT_75739</name>
</gene>
<keyword evidence="3" id="KW-1185">Reference proteome</keyword>
<feature type="compositionally biased region" description="Polar residues" evidence="1">
    <location>
        <begin position="229"/>
        <end position="253"/>
    </location>
</feature>
<proteinExistence type="predicted"/>
<dbReference type="InterPro" id="IPR052973">
    <property type="entry name" value="Fungal_sec-metab_reg_TF"/>
</dbReference>